<dbReference type="Gene3D" id="3.30.750.24">
    <property type="entry name" value="STAS domain"/>
    <property type="match status" value="1"/>
</dbReference>
<accession>A0ABP9NIM0</accession>
<organism evidence="2 3">
    <name type="scientific">Orbus sasakiae</name>
    <dbReference type="NCBI Taxonomy" id="1078475"/>
    <lineage>
        <taxon>Bacteria</taxon>
        <taxon>Pseudomonadati</taxon>
        <taxon>Pseudomonadota</taxon>
        <taxon>Gammaproteobacteria</taxon>
        <taxon>Orbales</taxon>
        <taxon>Orbaceae</taxon>
        <taxon>Orbus</taxon>
    </lineage>
</organism>
<evidence type="ECO:0000313" key="3">
    <source>
        <dbReference type="Proteomes" id="UP001500171"/>
    </source>
</evidence>
<comment type="caution">
    <text evidence="2">The sequence shown here is derived from an EMBL/GenBank/DDBJ whole genome shotgun (WGS) entry which is preliminary data.</text>
</comment>
<gene>
    <name evidence="2" type="primary">mlaB</name>
    <name evidence="2" type="ORF">GCM10023211_23530</name>
</gene>
<sequence>MPATITTEVRDEILYLNGVLDCHTLDYVWQQKQQLLDTIKAIDVSKVTRVDSSGLALLTYCCIQQNAKLIAINPQLKTLIELYDLDAIVV</sequence>
<reference evidence="3" key="1">
    <citation type="journal article" date="2019" name="Int. J. Syst. Evol. Microbiol.">
        <title>The Global Catalogue of Microorganisms (GCM) 10K type strain sequencing project: providing services to taxonomists for standard genome sequencing and annotation.</title>
        <authorList>
            <consortium name="The Broad Institute Genomics Platform"/>
            <consortium name="The Broad Institute Genome Sequencing Center for Infectious Disease"/>
            <person name="Wu L."/>
            <person name="Ma J."/>
        </authorList>
    </citation>
    <scope>NUCLEOTIDE SEQUENCE [LARGE SCALE GENOMIC DNA]</scope>
    <source>
        <strain evidence="3">JCM 18050</strain>
    </source>
</reference>
<feature type="domain" description="STAS" evidence="1">
    <location>
        <begin position="13"/>
        <end position="90"/>
    </location>
</feature>
<protein>
    <submittedName>
        <fullName evidence="2">Lipid asymmetry maintenance protein MlaB</fullName>
    </submittedName>
</protein>
<dbReference type="EMBL" id="BAABHY010000006">
    <property type="protein sequence ID" value="GAA5114220.1"/>
    <property type="molecule type" value="Genomic_DNA"/>
</dbReference>
<dbReference type="InterPro" id="IPR058548">
    <property type="entry name" value="MlaB-like_STAS"/>
</dbReference>
<dbReference type="Proteomes" id="UP001500171">
    <property type="component" value="Unassembled WGS sequence"/>
</dbReference>
<keyword evidence="3" id="KW-1185">Reference proteome</keyword>
<dbReference type="SUPFAM" id="SSF52091">
    <property type="entry name" value="SpoIIaa-like"/>
    <property type="match status" value="1"/>
</dbReference>
<dbReference type="PROSITE" id="PS50801">
    <property type="entry name" value="STAS"/>
    <property type="match status" value="1"/>
</dbReference>
<name>A0ABP9NIM0_9GAMM</name>
<dbReference type="InterPro" id="IPR002645">
    <property type="entry name" value="STAS_dom"/>
</dbReference>
<dbReference type="InterPro" id="IPR036513">
    <property type="entry name" value="STAS_dom_sf"/>
</dbReference>
<dbReference type="Pfam" id="PF13466">
    <property type="entry name" value="STAS_2"/>
    <property type="match status" value="1"/>
</dbReference>
<proteinExistence type="predicted"/>
<evidence type="ECO:0000259" key="1">
    <source>
        <dbReference type="PROSITE" id="PS50801"/>
    </source>
</evidence>
<evidence type="ECO:0000313" key="2">
    <source>
        <dbReference type="EMBL" id="GAA5114220.1"/>
    </source>
</evidence>
<dbReference type="RefSeq" id="WP_345492469.1">
    <property type="nucleotide sequence ID" value="NZ_BAABHY010000006.1"/>
</dbReference>
<dbReference type="CDD" id="cd07043">
    <property type="entry name" value="STAS_anti-anti-sigma_factors"/>
    <property type="match status" value="1"/>
</dbReference>